<protein>
    <submittedName>
        <fullName evidence="3">Putative membrane protein (TIGR02234 family)</fullName>
    </submittedName>
</protein>
<dbReference type="EMBL" id="JACCBH010000001">
    <property type="protein sequence ID" value="NYD55454.1"/>
    <property type="molecule type" value="Genomic_DNA"/>
</dbReference>
<keyword evidence="2" id="KW-0472">Membrane</keyword>
<proteinExistence type="predicted"/>
<feature type="transmembrane region" description="Helical" evidence="2">
    <location>
        <begin position="133"/>
        <end position="156"/>
    </location>
</feature>
<sequence length="194" mass="19963">MSGLQRRGRSLSALLFVLGGGIGIISSTQTWLLVARADGGERIEVAGATALPMLAPLSLTALALGAAVALVGVVLRYVFAVVGVGVAVVLIAQTIPIVVDPPLSAVSPALTEATGLAGQQALSRVVDGITPTAWPWLALVGWAVVLLAAVIVLISARRWRRGGRRFESTARPSDGPVDAVESWDELSGGTDPTR</sequence>
<dbReference type="RefSeq" id="WP_343045412.1">
    <property type="nucleotide sequence ID" value="NZ_BAABLC010000004.1"/>
</dbReference>
<keyword evidence="4" id="KW-1185">Reference proteome</keyword>
<name>A0A7Y9EWW4_9MICO</name>
<dbReference type="InterPro" id="IPR019051">
    <property type="entry name" value="Trp_biosyn_TM_oprn/chp"/>
</dbReference>
<dbReference type="AlphaFoldDB" id="A0A7Y9EWW4"/>
<dbReference type="Proteomes" id="UP000552045">
    <property type="component" value="Unassembled WGS sequence"/>
</dbReference>
<comment type="caution">
    <text evidence="3">The sequence shown here is derived from an EMBL/GenBank/DDBJ whole genome shotgun (WGS) entry which is preliminary data.</text>
</comment>
<keyword evidence="2" id="KW-1133">Transmembrane helix</keyword>
<dbReference type="Pfam" id="PF09534">
    <property type="entry name" value="Trp_oprn_chp"/>
    <property type="match status" value="1"/>
</dbReference>
<evidence type="ECO:0000313" key="3">
    <source>
        <dbReference type="EMBL" id="NYD55454.1"/>
    </source>
</evidence>
<gene>
    <name evidence="3" type="ORF">BKA02_002509</name>
</gene>
<feature type="transmembrane region" description="Helical" evidence="2">
    <location>
        <begin position="78"/>
        <end position="99"/>
    </location>
</feature>
<organism evidence="3 4">
    <name type="scientific">Microbacterium pseudoresistens</name>
    <dbReference type="NCBI Taxonomy" id="640634"/>
    <lineage>
        <taxon>Bacteria</taxon>
        <taxon>Bacillati</taxon>
        <taxon>Actinomycetota</taxon>
        <taxon>Actinomycetes</taxon>
        <taxon>Micrococcales</taxon>
        <taxon>Microbacteriaceae</taxon>
        <taxon>Microbacterium</taxon>
    </lineage>
</organism>
<evidence type="ECO:0000313" key="4">
    <source>
        <dbReference type="Proteomes" id="UP000552045"/>
    </source>
</evidence>
<feature type="transmembrane region" description="Helical" evidence="2">
    <location>
        <begin position="12"/>
        <end position="33"/>
    </location>
</feature>
<keyword evidence="2" id="KW-0812">Transmembrane</keyword>
<feature type="region of interest" description="Disordered" evidence="1">
    <location>
        <begin position="165"/>
        <end position="194"/>
    </location>
</feature>
<evidence type="ECO:0000256" key="1">
    <source>
        <dbReference type="SAM" id="MobiDB-lite"/>
    </source>
</evidence>
<feature type="transmembrane region" description="Helical" evidence="2">
    <location>
        <begin position="53"/>
        <end position="71"/>
    </location>
</feature>
<reference evidence="3 4" key="1">
    <citation type="submission" date="2020-07" db="EMBL/GenBank/DDBJ databases">
        <title>Sequencing the genomes of 1000 actinobacteria strains.</title>
        <authorList>
            <person name="Klenk H.-P."/>
        </authorList>
    </citation>
    <scope>NUCLEOTIDE SEQUENCE [LARGE SCALE GENOMIC DNA]</scope>
    <source>
        <strain evidence="3 4">DSM 22185</strain>
    </source>
</reference>
<accession>A0A7Y9EWW4</accession>
<evidence type="ECO:0000256" key="2">
    <source>
        <dbReference type="SAM" id="Phobius"/>
    </source>
</evidence>